<keyword evidence="4 6" id="KW-0520">NAD</keyword>
<gene>
    <name evidence="6" type="primary">azoR</name>
    <name evidence="7" type="ORF">X907_2087</name>
</gene>
<evidence type="ECO:0000256" key="5">
    <source>
        <dbReference type="ARBA" id="ARBA00048542"/>
    </source>
</evidence>
<sequence length="207" mass="21655">MTLLHIDSSILGEASASRQIGADLVAALADTNPDLGIVYRDLAAAPPAHMDGSVLQAVRGDIAGLNDAQRAERVYNDTLVEEFLAAGIVVMGAPMYNFSVPTQLKAWLDRLAVPGKTFRYTETGPIGLAGGKTVYVVSSRGGKLAGSAAEAAMDHQEAYLKTMLGFFGITDVRIVRAEGLAMGEDARDAGLHAAASDIVKLIGRKAA</sequence>
<evidence type="ECO:0000256" key="1">
    <source>
        <dbReference type="ARBA" id="ARBA00022630"/>
    </source>
</evidence>
<proteinExistence type="inferred from homology"/>
<dbReference type="Gene3D" id="3.40.50.360">
    <property type="match status" value="1"/>
</dbReference>
<dbReference type="EC" id="1.6.5.-" evidence="6"/>
<dbReference type="GO" id="GO:0016655">
    <property type="term" value="F:oxidoreductase activity, acting on NAD(P)H, quinone or similar compound as acceptor"/>
    <property type="evidence" value="ECO:0007669"/>
    <property type="project" value="InterPro"/>
</dbReference>
<dbReference type="OrthoDB" id="9787136at2"/>
<keyword evidence="8" id="KW-1185">Reference proteome</keyword>
<dbReference type="RefSeq" id="WP_127567686.1">
    <property type="nucleotide sequence ID" value="NZ_BMFB01000001.1"/>
</dbReference>
<dbReference type="KEGG" id="gak:X907_2087"/>
<reference evidence="7 8" key="1">
    <citation type="submission" date="2016-12" db="EMBL/GenBank/DDBJ databases">
        <title>The genome of dimorphic prosthecate Glycocaulis alkaliphilus 6b-8t, isolated from crude oil dictates its adaptability in petroleum environments.</title>
        <authorList>
            <person name="Wu X.-L."/>
            <person name="Geng S."/>
        </authorList>
    </citation>
    <scope>NUCLEOTIDE SEQUENCE [LARGE SCALE GENOMIC DNA]</scope>
    <source>
        <strain evidence="7 8">6B-8</strain>
    </source>
</reference>
<dbReference type="GO" id="GO:0016652">
    <property type="term" value="F:oxidoreductase activity, acting on NAD(P)H as acceptor"/>
    <property type="evidence" value="ECO:0007669"/>
    <property type="project" value="UniProtKB-UniRule"/>
</dbReference>
<comment type="catalytic activity">
    <reaction evidence="6">
        <text>2 a quinone + NADH + H(+) = 2 a 1,4-benzosemiquinone + NAD(+)</text>
        <dbReference type="Rhea" id="RHEA:65952"/>
        <dbReference type="ChEBI" id="CHEBI:15378"/>
        <dbReference type="ChEBI" id="CHEBI:57540"/>
        <dbReference type="ChEBI" id="CHEBI:57945"/>
        <dbReference type="ChEBI" id="CHEBI:132124"/>
        <dbReference type="ChEBI" id="CHEBI:134225"/>
    </reaction>
</comment>
<comment type="cofactor">
    <cofactor evidence="6">
        <name>FMN</name>
        <dbReference type="ChEBI" id="CHEBI:58210"/>
    </cofactor>
    <text evidence="6">Binds 1 FMN per subunit.</text>
</comment>
<comment type="catalytic activity">
    <reaction evidence="5">
        <text>N,N-dimethyl-1,4-phenylenediamine + anthranilate + 2 NAD(+) = 2-(4-dimethylaminophenyl)diazenylbenzoate + 2 NADH + 2 H(+)</text>
        <dbReference type="Rhea" id="RHEA:55872"/>
        <dbReference type="ChEBI" id="CHEBI:15378"/>
        <dbReference type="ChEBI" id="CHEBI:15783"/>
        <dbReference type="ChEBI" id="CHEBI:16567"/>
        <dbReference type="ChEBI" id="CHEBI:57540"/>
        <dbReference type="ChEBI" id="CHEBI:57945"/>
        <dbReference type="ChEBI" id="CHEBI:71579"/>
        <dbReference type="EC" id="1.7.1.17"/>
    </reaction>
    <physiologicalReaction direction="right-to-left" evidence="5">
        <dbReference type="Rhea" id="RHEA:55874"/>
    </physiologicalReaction>
</comment>
<keyword evidence="2 6" id="KW-0288">FMN</keyword>
<protein>
    <recommendedName>
        <fullName evidence="6">FMN dependent NADH:quinone oxidoreductase</fullName>
        <ecNumber evidence="6">1.6.5.-</ecNumber>
    </recommendedName>
    <alternativeName>
        <fullName evidence="6">Azo-dye reductase</fullName>
    </alternativeName>
    <alternativeName>
        <fullName evidence="6">FMN-dependent NADH-azo compound oxidoreductase</fullName>
    </alternativeName>
    <alternativeName>
        <fullName evidence="6">FMN-dependent NADH-azoreductase</fullName>
        <ecNumber evidence="6">1.7.1.17</ecNumber>
    </alternativeName>
</protein>
<organism evidence="7 8">
    <name type="scientific">Glycocaulis alkaliphilus</name>
    <dbReference type="NCBI Taxonomy" id="1434191"/>
    <lineage>
        <taxon>Bacteria</taxon>
        <taxon>Pseudomonadati</taxon>
        <taxon>Pseudomonadota</taxon>
        <taxon>Alphaproteobacteria</taxon>
        <taxon>Maricaulales</taxon>
        <taxon>Maricaulaceae</taxon>
        <taxon>Glycocaulis</taxon>
    </lineage>
</organism>
<keyword evidence="1 6" id="KW-0285">Flavoprotein</keyword>
<feature type="binding site" evidence="6">
    <location>
        <begin position="139"/>
        <end position="142"/>
    </location>
    <ligand>
        <name>FMN</name>
        <dbReference type="ChEBI" id="CHEBI:58210"/>
    </ligand>
</feature>
<dbReference type="Proteomes" id="UP000286954">
    <property type="component" value="Chromosome"/>
</dbReference>
<dbReference type="InterPro" id="IPR050104">
    <property type="entry name" value="FMN-dep_NADH:Q_OxRdtase_AzoR1"/>
</dbReference>
<accession>A0A3T0EBE5</accession>
<dbReference type="GO" id="GO:0009055">
    <property type="term" value="F:electron transfer activity"/>
    <property type="evidence" value="ECO:0007669"/>
    <property type="project" value="UniProtKB-UniRule"/>
</dbReference>
<dbReference type="SUPFAM" id="SSF52218">
    <property type="entry name" value="Flavoproteins"/>
    <property type="match status" value="1"/>
</dbReference>
<dbReference type="AlphaFoldDB" id="A0A3T0EBE5"/>
<comment type="subunit">
    <text evidence="6">Homodimer.</text>
</comment>
<evidence type="ECO:0000313" key="8">
    <source>
        <dbReference type="Proteomes" id="UP000286954"/>
    </source>
</evidence>
<dbReference type="InterPro" id="IPR029039">
    <property type="entry name" value="Flavoprotein-like_sf"/>
</dbReference>
<dbReference type="GO" id="GO:0010181">
    <property type="term" value="F:FMN binding"/>
    <property type="evidence" value="ECO:0007669"/>
    <property type="project" value="UniProtKB-UniRule"/>
</dbReference>
<dbReference type="InterPro" id="IPR023048">
    <property type="entry name" value="NADH:quinone_OxRdtase_FMN_depd"/>
</dbReference>
<evidence type="ECO:0000256" key="2">
    <source>
        <dbReference type="ARBA" id="ARBA00022643"/>
    </source>
</evidence>
<dbReference type="HAMAP" id="MF_01216">
    <property type="entry name" value="Azoreductase_type1"/>
    <property type="match status" value="1"/>
</dbReference>
<dbReference type="PANTHER" id="PTHR43741:SF4">
    <property type="entry name" value="FMN-DEPENDENT NADH:QUINONE OXIDOREDUCTASE"/>
    <property type="match status" value="1"/>
</dbReference>
<comment type="function">
    <text evidence="6">Also exhibits azoreductase activity. Catalyzes the reductive cleavage of the azo bond in aromatic azo compounds to the corresponding amines.</text>
</comment>
<comment type="similarity">
    <text evidence="6">Belongs to the azoreductase type 1 family.</text>
</comment>
<evidence type="ECO:0000256" key="4">
    <source>
        <dbReference type="ARBA" id="ARBA00023027"/>
    </source>
</evidence>
<dbReference type="Pfam" id="PF02525">
    <property type="entry name" value="Flavodoxin_2"/>
    <property type="match status" value="1"/>
</dbReference>
<feature type="binding site" evidence="6">
    <location>
        <position position="9"/>
    </location>
    <ligand>
        <name>FMN</name>
        <dbReference type="ChEBI" id="CHEBI:58210"/>
    </ligand>
</feature>
<evidence type="ECO:0000313" key="7">
    <source>
        <dbReference type="EMBL" id="AZU04610.1"/>
    </source>
</evidence>
<comment type="function">
    <text evidence="6">Quinone reductase that provides resistance to thiol-specific stress caused by electrophilic quinones.</text>
</comment>
<feature type="binding site" evidence="6">
    <location>
        <begin position="15"/>
        <end position="17"/>
    </location>
    <ligand>
        <name>FMN</name>
        <dbReference type="ChEBI" id="CHEBI:58210"/>
    </ligand>
</feature>
<feature type="binding site" evidence="6">
    <location>
        <begin position="95"/>
        <end position="98"/>
    </location>
    <ligand>
        <name>FMN</name>
        <dbReference type="ChEBI" id="CHEBI:58210"/>
    </ligand>
</feature>
<dbReference type="EC" id="1.7.1.17" evidence="6"/>
<dbReference type="InterPro" id="IPR003680">
    <property type="entry name" value="Flavodoxin_fold"/>
</dbReference>
<evidence type="ECO:0000256" key="3">
    <source>
        <dbReference type="ARBA" id="ARBA00023002"/>
    </source>
</evidence>
<dbReference type="EMBL" id="CP018911">
    <property type="protein sequence ID" value="AZU04610.1"/>
    <property type="molecule type" value="Genomic_DNA"/>
</dbReference>
<name>A0A3T0EBE5_9PROT</name>
<dbReference type="PANTHER" id="PTHR43741">
    <property type="entry name" value="FMN-DEPENDENT NADH-AZOREDUCTASE 1"/>
    <property type="match status" value="1"/>
</dbReference>
<evidence type="ECO:0000256" key="6">
    <source>
        <dbReference type="HAMAP-Rule" id="MF_01216"/>
    </source>
</evidence>
<keyword evidence="3 6" id="KW-0560">Oxidoreductase</keyword>